<proteinExistence type="predicted"/>
<reference evidence="2" key="1">
    <citation type="submission" date="2022-11" db="UniProtKB">
        <authorList>
            <consortium name="WormBaseParasite"/>
        </authorList>
    </citation>
    <scope>IDENTIFICATION</scope>
</reference>
<accession>A0A915L1A7</accession>
<organism evidence="1 2">
    <name type="scientific">Romanomermis culicivorax</name>
    <name type="common">Nematode worm</name>
    <dbReference type="NCBI Taxonomy" id="13658"/>
    <lineage>
        <taxon>Eukaryota</taxon>
        <taxon>Metazoa</taxon>
        <taxon>Ecdysozoa</taxon>
        <taxon>Nematoda</taxon>
        <taxon>Enoplea</taxon>
        <taxon>Dorylaimia</taxon>
        <taxon>Mermithida</taxon>
        <taxon>Mermithoidea</taxon>
        <taxon>Mermithidae</taxon>
        <taxon>Romanomermis</taxon>
    </lineage>
</organism>
<protein>
    <submittedName>
        <fullName evidence="2">Uncharacterized protein</fullName>
    </submittedName>
</protein>
<evidence type="ECO:0000313" key="2">
    <source>
        <dbReference type="WBParaSite" id="nRc.2.0.1.t43533-RA"/>
    </source>
</evidence>
<name>A0A915L1A7_ROMCU</name>
<evidence type="ECO:0000313" key="1">
    <source>
        <dbReference type="Proteomes" id="UP000887565"/>
    </source>
</evidence>
<dbReference type="AlphaFoldDB" id="A0A915L1A7"/>
<dbReference type="WBParaSite" id="nRc.2.0.1.t43533-RA">
    <property type="protein sequence ID" value="nRc.2.0.1.t43533-RA"/>
    <property type="gene ID" value="nRc.2.0.1.g43533"/>
</dbReference>
<dbReference type="Proteomes" id="UP000887565">
    <property type="component" value="Unplaced"/>
</dbReference>
<sequence length="90" mass="10461">MLQKLKESDKVVVATFYTAFLPLVQEIGPNLEKLNDKRLHNRINGVLDQLTSYAIPCYNVVQQSEKEVNGKQLKEQWKEQNLVKEQLDCE</sequence>
<keyword evidence="1" id="KW-1185">Reference proteome</keyword>